<evidence type="ECO:0000313" key="2">
    <source>
        <dbReference type="EMBL" id="BAM38972.1"/>
    </source>
</evidence>
<dbReference type="KEGG" id="tot:TOT_010000437"/>
<dbReference type="EMBL" id="AP011946">
    <property type="protein sequence ID" value="BAM38972.1"/>
    <property type="molecule type" value="Genomic_DNA"/>
</dbReference>
<dbReference type="VEuPathDB" id="PiroplasmaDB:TOT_010000437"/>
<dbReference type="RefSeq" id="XP_009689273.1">
    <property type="nucleotide sequence ID" value="XM_009690978.1"/>
</dbReference>
<organism evidence="2 3">
    <name type="scientific">Theileria orientalis strain Shintoku</name>
    <dbReference type="NCBI Taxonomy" id="869250"/>
    <lineage>
        <taxon>Eukaryota</taxon>
        <taxon>Sar</taxon>
        <taxon>Alveolata</taxon>
        <taxon>Apicomplexa</taxon>
        <taxon>Aconoidasida</taxon>
        <taxon>Piroplasmida</taxon>
        <taxon>Theileriidae</taxon>
        <taxon>Theileria</taxon>
    </lineage>
</organism>
<keyword evidence="1" id="KW-0812">Transmembrane</keyword>
<proteinExistence type="predicted"/>
<protein>
    <submittedName>
        <fullName evidence="2">Uncharacterized protein</fullName>
    </submittedName>
</protein>
<keyword evidence="1" id="KW-0472">Membrane</keyword>
<accession>J4CC89</accession>
<reference evidence="2 3" key="1">
    <citation type="journal article" date="2012" name="MBio">
        <title>Comparative genome analysis of three eukaryotic parasites with differing abilities to transform leukocytes reveals key mediators of Theileria-induced leukocyte transformation.</title>
        <authorList>
            <person name="Hayashida K."/>
            <person name="Hara Y."/>
            <person name="Abe T."/>
            <person name="Yamasaki C."/>
            <person name="Toyoda A."/>
            <person name="Kosuge T."/>
            <person name="Suzuki Y."/>
            <person name="Sato Y."/>
            <person name="Kawashima S."/>
            <person name="Katayama T."/>
            <person name="Wakaguri H."/>
            <person name="Inoue N."/>
            <person name="Homma K."/>
            <person name="Tada-Umezaki M."/>
            <person name="Yagi Y."/>
            <person name="Fujii Y."/>
            <person name="Habara T."/>
            <person name="Kanehisa M."/>
            <person name="Watanabe H."/>
            <person name="Ito K."/>
            <person name="Gojobori T."/>
            <person name="Sugawara H."/>
            <person name="Imanishi T."/>
            <person name="Weir W."/>
            <person name="Gardner M."/>
            <person name="Pain A."/>
            <person name="Shiels B."/>
            <person name="Hattori M."/>
            <person name="Nene V."/>
            <person name="Sugimoto C."/>
        </authorList>
    </citation>
    <scope>NUCLEOTIDE SEQUENCE [LARGE SCALE GENOMIC DNA]</scope>
    <source>
        <strain evidence="2 3">Shintoku</strain>
    </source>
</reference>
<evidence type="ECO:0000256" key="1">
    <source>
        <dbReference type="SAM" id="Phobius"/>
    </source>
</evidence>
<dbReference type="AlphaFoldDB" id="J4CC89"/>
<dbReference type="GeneID" id="20713349"/>
<sequence length="724" mass="81704">MIKIILTEISSYEGVVCVHRLYGQCRIIRECIHEIEDRPPGEDIEIYEKRGGNKLKLMQDGRYIGAQLSHVQVYANAYDEDNTPLVILLNFKSEVTKRPAPKFFKYSQLTSLIRWNESKRMSEICHFNGNQVHLFRTIMNENSKLSSALTYQMDITIGEYNGNKICVTNETSSLPALEMSGFRKYKHEPVNAHGQTNSCVMVDRETPLSSGKNPIGEVQGKKYSHICSYYYSEFAEAILLEFNSSEGTFYYTQRKNEKTQGWAKLDKVMAKMLLNEEIETNQIHSTLVSDSHRKLLLLLRTLVVVHKNTVVLPIDRQSRYGKDDVADAIKSSGSEICPNPECLTSQPENVYVKRENCPDLERAGYACYRSTLRPEGQGEGGVLRLLVPSESCQYSEIKLLGEYSGLDQEPLQQKSSELGPLAYLRKDFNLYVFFYGRDPRPLFFCCNGTGYRPLSSLEYAEYWVKMPEMFECPISADSSEKLVSVLSEIIGSLTIVDLSFRPAGGAALASEMANSQARKRFSHVAQPISNAPTIRVTLSNNSSYRKYIHRFCDMDGRADGYRLGFVKYCSSANANVEYDITKQLVSVDAYYNLHDCELIFPLMLVFHFKDGPSEYYRLVSGDPTIKKWRKIKRGEVDQELLKKIKDDDDIEGALEDISHALKISFTKAQGQSFLFNLLCSGGDGVNWVVMGASVGGVGVGAILGAYAGYLIFKHYADTPPVVQN</sequence>
<keyword evidence="1" id="KW-1133">Transmembrane helix</keyword>
<feature type="transmembrane region" description="Helical" evidence="1">
    <location>
        <begin position="687"/>
        <end position="712"/>
    </location>
</feature>
<name>J4CC89_THEOR</name>
<evidence type="ECO:0000313" key="3">
    <source>
        <dbReference type="Proteomes" id="UP000003786"/>
    </source>
</evidence>
<dbReference type="Proteomes" id="UP000003786">
    <property type="component" value="Chromosome 1"/>
</dbReference>
<keyword evidence="3" id="KW-1185">Reference proteome</keyword>
<gene>
    <name evidence="2" type="ORF">TOT_010000437</name>
</gene>